<comment type="caution">
    <text evidence="1">The sequence shown here is derived from an EMBL/GenBank/DDBJ whole genome shotgun (WGS) entry which is preliminary data.</text>
</comment>
<protein>
    <submittedName>
        <fullName evidence="1">Uncharacterized protein</fullName>
    </submittedName>
</protein>
<dbReference type="AlphaFoldDB" id="A0A0W0FHW8"/>
<evidence type="ECO:0000313" key="1">
    <source>
        <dbReference type="EMBL" id="KTB35891.1"/>
    </source>
</evidence>
<organism evidence="1 2">
    <name type="scientific">Moniliophthora roreri</name>
    <name type="common">Frosty pod rot fungus</name>
    <name type="synonym">Monilia roreri</name>
    <dbReference type="NCBI Taxonomy" id="221103"/>
    <lineage>
        <taxon>Eukaryota</taxon>
        <taxon>Fungi</taxon>
        <taxon>Dikarya</taxon>
        <taxon>Basidiomycota</taxon>
        <taxon>Agaricomycotina</taxon>
        <taxon>Agaricomycetes</taxon>
        <taxon>Agaricomycetidae</taxon>
        <taxon>Agaricales</taxon>
        <taxon>Marasmiineae</taxon>
        <taxon>Marasmiaceae</taxon>
        <taxon>Moniliophthora</taxon>
    </lineage>
</organism>
<proteinExistence type="predicted"/>
<sequence>MACKAFCFNSLTIDIKTLLLLTPRSPSLTFELQQFFPLSSWILFMISAATSS</sequence>
<reference evidence="1 2" key="1">
    <citation type="submission" date="2015-12" db="EMBL/GenBank/DDBJ databases">
        <title>Draft genome sequence of Moniliophthora roreri, the causal agent of frosty pod rot of cacao.</title>
        <authorList>
            <person name="Aime M.C."/>
            <person name="Diaz-Valderrama J.R."/>
            <person name="Kijpornyongpan T."/>
            <person name="Phillips-Mora W."/>
        </authorList>
    </citation>
    <scope>NUCLEOTIDE SEQUENCE [LARGE SCALE GENOMIC DNA]</scope>
    <source>
        <strain evidence="1 2">MCA 2952</strain>
    </source>
</reference>
<gene>
    <name evidence="1" type="ORF">WG66_11530</name>
</gene>
<evidence type="ECO:0000313" key="2">
    <source>
        <dbReference type="Proteomes" id="UP000054988"/>
    </source>
</evidence>
<dbReference type="Proteomes" id="UP000054988">
    <property type="component" value="Unassembled WGS sequence"/>
</dbReference>
<name>A0A0W0FHW8_MONRR</name>
<accession>A0A0W0FHW8</accession>
<dbReference type="EMBL" id="LATX01001963">
    <property type="protein sequence ID" value="KTB35891.1"/>
    <property type="molecule type" value="Genomic_DNA"/>
</dbReference>